<gene>
    <name evidence="2" type="ORF">Cvel_3361</name>
</gene>
<dbReference type="AlphaFoldDB" id="A0A0G4FI16"/>
<keyword evidence="1" id="KW-0732">Signal</keyword>
<accession>A0A0G4FI16</accession>
<sequence length="189" mass="20746">MMRMSAALIFALFGLVSSSLLTGTGKFSANETVGETGHHNQDQKAEAHRCLTPGDDDYMTGYCLSYRYNERTQEKYEACYDKCVDDDETNDPFPGGQQACYVGCRDSIKGTNADVGHCCSRKSTNAVNCYRYCCKSWGANERTLWGLHLPDGYCTYCTWVEHEAADPPLPSAADSRNRAGACAAITDAP</sequence>
<reference evidence="2" key="1">
    <citation type="submission" date="2014-11" db="EMBL/GenBank/DDBJ databases">
        <authorList>
            <person name="Otto D Thomas"/>
            <person name="Naeem Raeece"/>
        </authorList>
    </citation>
    <scope>NUCLEOTIDE SEQUENCE</scope>
</reference>
<protein>
    <submittedName>
        <fullName evidence="2">Uncharacterized protein</fullName>
    </submittedName>
</protein>
<dbReference type="SUPFAM" id="SSF144122">
    <property type="entry name" value="Tim10-like"/>
    <property type="match status" value="1"/>
</dbReference>
<dbReference type="VEuPathDB" id="CryptoDB:Cvel_3361"/>
<feature type="chain" id="PRO_5005189342" evidence="1">
    <location>
        <begin position="19"/>
        <end position="189"/>
    </location>
</feature>
<dbReference type="InterPro" id="IPR035427">
    <property type="entry name" value="Tim10-like_dom_sf"/>
</dbReference>
<organism evidence="2">
    <name type="scientific">Chromera velia CCMP2878</name>
    <dbReference type="NCBI Taxonomy" id="1169474"/>
    <lineage>
        <taxon>Eukaryota</taxon>
        <taxon>Sar</taxon>
        <taxon>Alveolata</taxon>
        <taxon>Colpodellida</taxon>
        <taxon>Chromeraceae</taxon>
        <taxon>Chromera</taxon>
    </lineage>
</organism>
<feature type="signal peptide" evidence="1">
    <location>
        <begin position="1"/>
        <end position="18"/>
    </location>
</feature>
<name>A0A0G4FI16_9ALVE</name>
<dbReference type="EMBL" id="CDMZ01000385">
    <property type="protein sequence ID" value="CEM13128.1"/>
    <property type="molecule type" value="Genomic_DNA"/>
</dbReference>
<proteinExistence type="predicted"/>
<evidence type="ECO:0000256" key="1">
    <source>
        <dbReference type="SAM" id="SignalP"/>
    </source>
</evidence>
<evidence type="ECO:0000313" key="2">
    <source>
        <dbReference type="EMBL" id="CEM13128.1"/>
    </source>
</evidence>